<sequence>MKSKKEGKGEVVSYGKVRDSSAGEFEITLPEHLTEGVKYNLKVFAEDVNSSVSSSLTDYASSIRHGQRMRIITGTIVQWQTVR</sequence>
<accession>A0A4P8I980</accession>
<gene>
    <name evidence="1" type="ORF">AR1Y2_0628</name>
</gene>
<dbReference type="KEGG" id="arf:AR1Y2_0628"/>
<dbReference type="Proteomes" id="UP000298653">
    <property type="component" value="Chromosome"/>
</dbReference>
<name>A0A4P8I980_9FIRM</name>
<evidence type="ECO:0000313" key="1">
    <source>
        <dbReference type="EMBL" id="QCP34082.1"/>
    </source>
</evidence>
<proteinExistence type="predicted"/>
<protein>
    <submittedName>
        <fullName evidence="1">Uncharacterized protein</fullName>
    </submittedName>
</protein>
<keyword evidence="2" id="KW-1185">Reference proteome</keyword>
<dbReference type="AlphaFoldDB" id="A0A4P8I980"/>
<dbReference type="RefSeq" id="WP_137327663.1">
    <property type="nucleotide sequence ID" value="NZ_CP040058.1"/>
</dbReference>
<reference evidence="1 2" key="1">
    <citation type="submission" date="2019-05" db="EMBL/GenBank/DDBJ databases">
        <title>Complete genome sequencing of Anaerostipes rhamnosivorans.</title>
        <authorList>
            <person name="Bui T.P.N."/>
            <person name="de Vos W.M."/>
        </authorList>
    </citation>
    <scope>NUCLEOTIDE SEQUENCE [LARGE SCALE GENOMIC DNA]</scope>
    <source>
        <strain evidence="1 2">1y2</strain>
    </source>
</reference>
<organism evidence="1 2">
    <name type="scientific">Anaerostipes rhamnosivorans</name>
    <dbReference type="NCBI Taxonomy" id="1229621"/>
    <lineage>
        <taxon>Bacteria</taxon>
        <taxon>Bacillati</taxon>
        <taxon>Bacillota</taxon>
        <taxon>Clostridia</taxon>
        <taxon>Lachnospirales</taxon>
        <taxon>Lachnospiraceae</taxon>
        <taxon>Anaerostipes</taxon>
    </lineage>
</organism>
<evidence type="ECO:0000313" key="2">
    <source>
        <dbReference type="Proteomes" id="UP000298653"/>
    </source>
</evidence>
<dbReference type="EMBL" id="CP040058">
    <property type="protein sequence ID" value="QCP34082.1"/>
    <property type="molecule type" value="Genomic_DNA"/>
</dbReference>